<dbReference type="AlphaFoldDB" id="A0A8H7Q291"/>
<evidence type="ECO:0000313" key="3">
    <source>
        <dbReference type="EMBL" id="KAG2184195.1"/>
    </source>
</evidence>
<feature type="transmembrane region" description="Helical" evidence="2">
    <location>
        <begin position="127"/>
        <end position="145"/>
    </location>
</feature>
<dbReference type="EMBL" id="JAEPRA010000006">
    <property type="protein sequence ID" value="KAG2184195.1"/>
    <property type="molecule type" value="Genomic_DNA"/>
</dbReference>
<sequence length="312" mass="34612">MGNHNSAIQPASQSTLEEGGNKTMSRGVSLHSIHTPNGQSDPKHHIATYPDDEDDNTWQFMQVQRKRDMLIGIAMFLGALAIDIGLPLGIFYAMKPHTSIIAALLVSSIPPLLFVIAKFIYYRRIDVLGCLCCFGFILAGIFALATGDPRLVLLRDSSITCVTGVCFLLTLIPIRTKRINIMPLSYLVFCQIFGGGDRIEWTDEQGAEYSLSKPDWMFTYVRWVRLYAYVTTATWGVILIAEFIAKIIMIKSTLTIEEVVKYGNIMVAVAVSVGSVVSVVMSVPIQKKTIAAWNLWKQQPHHPAPPASANRH</sequence>
<gene>
    <name evidence="3" type="ORF">INT44_009210</name>
</gene>
<protein>
    <submittedName>
        <fullName evidence="3">Uncharacterized protein</fullName>
    </submittedName>
</protein>
<evidence type="ECO:0000313" key="4">
    <source>
        <dbReference type="Proteomes" id="UP000612746"/>
    </source>
</evidence>
<accession>A0A8H7Q291</accession>
<feature type="compositionally biased region" description="Polar residues" evidence="1">
    <location>
        <begin position="1"/>
        <end position="40"/>
    </location>
</feature>
<reference evidence="3" key="1">
    <citation type="submission" date="2020-12" db="EMBL/GenBank/DDBJ databases">
        <title>Metabolic potential, ecology and presence of endohyphal bacteria is reflected in genomic diversity of Mucoromycotina.</title>
        <authorList>
            <person name="Muszewska A."/>
            <person name="Okrasinska A."/>
            <person name="Steczkiewicz K."/>
            <person name="Drgas O."/>
            <person name="Orlowska M."/>
            <person name="Perlinska-Lenart U."/>
            <person name="Aleksandrzak-Piekarczyk T."/>
            <person name="Szatraj K."/>
            <person name="Zielenkiewicz U."/>
            <person name="Pilsyk S."/>
            <person name="Malc E."/>
            <person name="Mieczkowski P."/>
            <person name="Kruszewska J.S."/>
            <person name="Biernat P."/>
            <person name="Pawlowska J."/>
        </authorList>
    </citation>
    <scope>NUCLEOTIDE SEQUENCE</scope>
    <source>
        <strain evidence="3">WA0000051536</strain>
    </source>
</reference>
<feature type="transmembrane region" description="Helical" evidence="2">
    <location>
        <begin position="226"/>
        <end position="250"/>
    </location>
</feature>
<keyword evidence="2" id="KW-1133">Transmembrane helix</keyword>
<dbReference type="OrthoDB" id="10043543at2759"/>
<proteinExistence type="predicted"/>
<feature type="transmembrane region" description="Helical" evidence="2">
    <location>
        <begin position="262"/>
        <end position="283"/>
    </location>
</feature>
<name>A0A8H7Q291_9FUNG</name>
<feature type="region of interest" description="Disordered" evidence="1">
    <location>
        <begin position="1"/>
        <end position="44"/>
    </location>
</feature>
<evidence type="ECO:0000256" key="1">
    <source>
        <dbReference type="SAM" id="MobiDB-lite"/>
    </source>
</evidence>
<feature type="transmembrane region" description="Helical" evidence="2">
    <location>
        <begin position="157"/>
        <end position="174"/>
    </location>
</feature>
<evidence type="ECO:0000256" key="2">
    <source>
        <dbReference type="SAM" id="Phobius"/>
    </source>
</evidence>
<keyword evidence="4" id="KW-1185">Reference proteome</keyword>
<keyword evidence="2" id="KW-0472">Membrane</keyword>
<keyword evidence="2" id="KW-0812">Transmembrane</keyword>
<comment type="caution">
    <text evidence="3">The sequence shown here is derived from an EMBL/GenBank/DDBJ whole genome shotgun (WGS) entry which is preliminary data.</text>
</comment>
<organism evidence="3 4">
    <name type="scientific">Umbelopsis vinacea</name>
    <dbReference type="NCBI Taxonomy" id="44442"/>
    <lineage>
        <taxon>Eukaryota</taxon>
        <taxon>Fungi</taxon>
        <taxon>Fungi incertae sedis</taxon>
        <taxon>Mucoromycota</taxon>
        <taxon>Mucoromycotina</taxon>
        <taxon>Umbelopsidomycetes</taxon>
        <taxon>Umbelopsidales</taxon>
        <taxon>Umbelopsidaceae</taxon>
        <taxon>Umbelopsis</taxon>
    </lineage>
</organism>
<feature type="transmembrane region" description="Helical" evidence="2">
    <location>
        <begin position="100"/>
        <end position="120"/>
    </location>
</feature>
<dbReference type="NCBIfam" id="NF041646">
    <property type="entry name" value="VC0807_fam"/>
    <property type="match status" value="1"/>
</dbReference>
<feature type="transmembrane region" description="Helical" evidence="2">
    <location>
        <begin position="69"/>
        <end position="94"/>
    </location>
</feature>
<dbReference type="Proteomes" id="UP000612746">
    <property type="component" value="Unassembled WGS sequence"/>
</dbReference>